<proteinExistence type="predicted"/>
<feature type="compositionally biased region" description="Low complexity" evidence="1">
    <location>
        <begin position="16"/>
        <end position="29"/>
    </location>
</feature>
<keyword evidence="2" id="KW-0472">Membrane</keyword>
<feature type="compositionally biased region" description="Basic and acidic residues" evidence="1">
    <location>
        <begin position="222"/>
        <end position="231"/>
    </location>
</feature>
<dbReference type="RefSeq" id="WP_267781381.1">
    <property type="nucleotide sequence ID" value="NZ_CP113089.1"/>
</dbReference>
<protein>
    <submittedName>
        <fullName evidence="3">Uncharacterized protein</fullName>
    </submittedName>
</protein>
<reference evidence="3" key="1">
    <citation type="submission" date="2022-11" db="EMBL/GenBank/DDBJ databases">
        <title>Description of Microcella daejonensis nov. sp, isolated from riverside soil.</title>
        <authorList>
            <person name="Molina K.M."/>
            <person name="Kim S.B."/>
        </authorList>
    </citation>
    <scope>NUCLEOTIDE SEQUENCE</scope>
    <source>
        <strain evidence="3">MMS21-STM12</strain>
    </source>
</reference>
<keyword evidence="2" id="KW-0812">Transmembrane</keyword>
<feature type="compositionally biased region" description="Pro residues" evidence="1">
    <location>
        <begin position="78"/>
        <end position="87"/>
    </location>
</feature>
<dbReference type="Proteomes" id="UP001164706">
    <property type="component" value="Chromosome"/>
</dbReference>
<dbReference type="EMBL" id="CP113089">
    <property type="protein sequence ID" value="WAB81605.1"/>
    <property type="molecule type" value="Genomic_DNA"/>
</dbReference>
<feature type="region of interest" description="Disordered" evidence="1">
    <location>
        <begin position="1"/>
        <end position="266"/>
    </location>
</feature>
<evidence type="ECO:0000256" key="1">
    <source>
        <dbReference type="SAM" id="MobiDB-lite"/>
    </source>
</evidence>
<keyword evidence="2" id="KW-1133">Transmembrane helix</keyword>
<evidence type="ECO:0000256" key="2">
    <source>
        <dbReference type="SAM" id="Phobius"/>
    </source>
</evidence>
<name>A0A9E8S8H5_9MICO</name>
<keyword evidence="4" id="KW-1185">Reference proteome</keyword>
<evidence type="ECO:0000313" key="4">
    <source>
        <dbReference type="Proteomes" id="UP001164706"/>
    </source>
</evidence>
<organism evidence="3 4">
    <name type="scientific">Microcella daejeonensis</name>
    <dbReference type="NCBI Taxonomy" id="2994971"/>
    <lineage>
        <taxon>Bacteria</taxon>
        <taxon>Bacillati</taxon>
        <taxon>Actinomycetota</taxon>
        <taxon>Actinomycetes</taxon>
        <taxon>Micrococcales</taxon>
        <taxon>Microbacteriaceae</taxon>
        <taxon>Microcella</taxon>
    </lineage>
</organism>
<feature type="compositionally biased region" description="Low complexity" evidence="1">
    <location>
        <begin position="54"/>
        <end position="77"/>
    </location>
</feature>
<feature type="compositionally biased region" description="Basic and acidic residues" evidence="1">
    <location>
        <begin position="92"/>
        <end position="108"/>
    </location>
</feature>
<feature type="compositionally biased region" description="Low complexity" evidence="1">
    <location>
        <begin position="130"/>
        <end position="184"/>
    </location>
</feature>
<accession>A0A9E8S8H5</accession>
<feature type="compositionally biased region" description="Basic and acidic residues" evidence="1">
    <location>
        <begin position="185"/>
        <end position="212"/>
    </location>
</feature>
<dbReference type="KEGG" id="mdb:OVN18_00850"/>
<sequence>MSTSQQPPMSRREARLAAQQAAASSLESLIEPGSDDRPADGVGPEHGGSGRLDAASVGSAPVGSAPLGSASAASAPAPSTPAPPSAPAPAEGRFRARDFRPPAERERPVTSPPSFAAVQPDDAPLEYRTAARSPSAVSASAASAPAFSAPAFSAPAPSAPEPAVWMPVLPTAPAATAPVSAAQPSREEPVREQPSREEPGQHEPLQHDEGRDAAVPAAEPAVDERTMSRRELRARRAAAEPAVDEEPAGAEAPDADAHAAPAPNPVVAPPLSLVEPPAVLPGESAQPQPSTATGSHWSVGAQAADDDPFENTFSRQVGSAAASTNVLVLPEMPMAGLTGPVPGTGEIIITGMIDVPKSISSTGSMSAVHESPDIDDLFEAGEREVPSTESTPVSAINAVSGHTATRAVMGGRKPRGNTVTTALVASTVVMAVAAVTIFVVAAANGLF</sequence>
<feature type="transmembrane region" description="Helical" evidence="2">
    <location>
        <begin position="419"/>
        <end position="443"/>
    </location>
</feature>
<gene>
    <name evidence="3" type="ORF">OVN18_00850</name>
</gene>
<dbReference type="AlphaFoldDB" id="A0A9E8S8H5"/>
<evidence type="ECO:0000313" key="3">
    <source>
        <dbReference type="EMBL" id="WAB81605.1"/>
    </source>
</evidence>